<dbReference type="AlphaFoldDB" id="A0A3N6NEE7"/>
<dbReference type="Proteomes" id="UP000272778">
    <property type="component" value="Unassembled WGS sequence"/>
</dbReference>
<gene>
    <name evidence="4" type="ORF">D1Y85_01170</name>
</gene>
<evidence type="ECO:0000256" key="2">
    <source>
        <dbReference type="ARBA" id="ARBA00023315"/>
    </source>
</evidence>
<reference evidence="4 5" key="1">
    <citation type="submission" date="2018-11" db="EMBL/GenBank/DDBJ databases">
        <title>Paraburkholderia sp. DHOA04, isolated from soil.</title>
        <authorList>
            <person name="Gao Z.-H."/>
            <person name="Qiu L.-H."/>
            <person name="Fu J.-C."/>
        </authorList>
    </citation>
    <scope>NUCLEOTIDE SEQUENCE [LARGE SCALE GENOMIC DNA]</scope>
    <source>
        <strain evidence="4 5">DHOA04</strain>
    </source>
</reference>
<proteinExistence type="predicted"/>
<dbReference type="PROSITE" id="PS51186">
    <property type="entry name" value="GNAT"/>
    <property type="match status" value="1"/>
</dbReference>
<dbReference type="Gene3D" id="3.40.630.30">
    <property type="match status" value="1"/>
</dbReference>
<evidence type="ECO:0000313" key="5">
    <source>
        <dbReference type="Proteomes" id="UP000272778"/>
    </source>
</evidence>
<dbReference type="RefSeq" id="WP_124149191.1">
    <property type="nucleotide sequence ID" value="NZ_RQIS01000001.1"/>
</dbReference>
<evidence type="ECO:0000313" key="4">
    <source>
        <dbReference type="EMBL" id="RQH09791.1"/>
    </source>
</evidence>
<accession>A0A3N6NEE7</accession>
<dbReference type="InterPro" id="IPR016181">
    <property type="entry name" value="Acyl_CoA_acyltransferase"/>
</dbReference>
<dbReference type="OrthoDB" id="8595358at2"/>
<name>A0A3N6NEE7_9BURK</name>
<dbReference type="InterPro" id="IPR000182">
    <property type="entry name" value="GNAT_dom"/>
</dbReference>
<keyword evidence="2" id="KW-0012">Acyltransferase</keyword>
<dbReference type="Pfam" id="PF00583">
    <property type="entry name" value="Acetyltransf_1"/>
    <property type="match status" value="1"/>
</dbReference>
<sequence length="176" mass="19008">MSPSLTVRRTVADQGSVLQELRTASLRDAPYAFGDTTLEDTLRADAAFFDAAAARHADSHTCASFILYTEGHPAGLIGASFEAEPSHRAFVSALWVAPAVRHLRGGELLLNAAIGWLVSEGAAQIFAWIPDNNTTAMRFYERLGFAATGEHVPSKHSPEQWETLLVRDVASSVRSA</sequence>
<keyword evidence="1 4" id="KW-0808">Transferase</keyword>
<evidence type="ECO:0000256" key="1">
    <source>
        <dbReference type="ARBA" id="ARBA00022679"/>
    </source>
</evidence>
<keyword evidence="5" id="KW-1185">Reference proteome</keyword>
<comment type="caution">
    <text evidence="4">The sequence shown here is derived from an EMBL/GenBank/DDBJ whole genome shotgun (WGS) entry which is preliminary data.</text>
</comment>
<evidence type="ECO:0000259" key="3">
    <source>
        <dbReference type="PROSITE" id="PS51186"/>
    </source>
</evidence>
<dbReference type="EMBL" id="RQIS01000001">
    <property type="protein sequence ID" value="RQH09791.1"/>
    <property type="molecule type" value="Genomic_DNA"/>
</dbReference>
<dbReference type="PANTHER" id="PTHR43877:SF1">
    <property type="entry name" value="ACETYLTRANSFERASE"/>
    <property type="match status" value="1"/>
</dbReference>
<dbReference type="PANTHER" id="PTHR43877">
    <property type="entry name" value="AMINOALKYLPHOSPHONATE N-ACETYLTRANSFERASE-RELATED-RELATED"/>
    <property type="match status" value="1"/>
</dbReference>
<protein>
    <submittedName>
        <fullName evidence="4">GNAT family N-acetyltransferase</fullName>
    </submittedName>
</protein>
<dbReference type="GO" id="GO:0016747">
    <property type="term" value="F:acyltransferase activity, transferring groups other than amino-acyl groups"/>
    <property type="evidence" value="ECO:0007669"/>
    <property type="project" value="InterPro"/>
</dbReference>
<feature type="domain" description="N-acetyltransferase" evidence="3">
    <location>
        <begin position="19"/>
        <end position="167"/>
    </location>
</feature>
<dbReference type="InterPro" id="IPR050832">
    <property type="entry name" value="Bact_Acetyltransf"/>
</dbReference>
<dbReference type="CDD" id="cd04301">
    <property type="entry name" value="NAT_SF"/>
    <property type="match status" value="1"/>
</dbReference>
<dbReference type="SUPFAM" id="SSF55729">
    <property type="entry name" value="Acyl-CoA N-acyltransferases (Nat)"/>
    <property type="match status" value="1"/>
</dbReference>
<organism evidence="4 5">
    <name type="scientific">Paraburkholderia dinghuensis</name>
    <dbReference type="NCBI Taxonomy" id="2305225"/>
    <lineage>
        <taxon>Bacteria</taxon>
        <taxon>Pseudomonadati</taxon>
        <taxon>Pseudomonadota</taxon>
        <taxon>Betaproteobacteria</taxon>
        <taxon>Burkholderiales</taxon>
        <taxon>Burkholderiaceae</taxon>
        <taxon>Paraburkholderia</taxon>
    </lineage>
</organism>